<dbReference type="Proteomes" id="UP000682733">
    <property type="component" value="Unassembled WGS sequence"/>
</dbReference>
<gene>
    <name evidence="1" type="ORF">OVA965_LOCUS35090</name>
    <name evidence="2" type="ORF">TMI583_LOCUS36048</name>
</gene>
<dbReference type="Gene3D" id="1.20.58.60">
    <property type="match status" value="1"/>
</dbReference>
<dbReference type="SUPFAM" id="SSF46966">
    <property type="entry name" value="Spectrin repeat"/>
    <property type="match status" value="2"/>
</dbReference>
<sequence>MEIDLDPLFKTLLCKASIVEANDIEQLRTQWEDITAEVNKRLYSLQQAHILSTEIDVKSEDIESIIRNIQLKIESTKICNSIRQTKDNLQQLKHAELDFKSFEHDMSLCRKRYTELKQVLSPLYNIISDREQDFIKLETKAVQSFKDLSDRYQQLELCLQHWQLIENVQNDLKSKSVMVLEKVSQGKRQLDKIDLVQSLLDFIQTQEATLQTLLSTYEDTILLIKDFCDQQRYNDLNEFKGEMFNRINDINNLKLIFMKSVDTMKQHNRTLLQNIETISHHLSTIQQKIVLLEQRVQDSSTTDEFLELRSLLRREDINLMEYQHNIKTLTTDVQQFTDNHTLPECTKLSTGLIHVTNRFATILQTISQLSERINARLERETNMTVENYRKFISSIQAKLTHIKNNNERETIQTKQRLLNEIQLSLSDGNDAYNNALNKLKMARTIVSDEEKTNVDEEISSIKYEWQEFMIEYDLQRHRIDALNVQLETVDEQLLNETKWYQQKEIEYHSLVANQPDLKAKLEKHEQLKDFCDDLQQHYTSIVNLSRNIDSLSSSISVDISEKTHERLIEKMQTMLSNIQDELSKATLAVEHHQDFDSISEQFDQWISDAESRLIQNATTKGSEDIIDEHYRSVEALTDENINGETLMSELNDRLDRVLQQTAIEGRAALKQMVMKHQTQWLDYNEKQKQLRNELHRAKIERIELNDNLVSLETWLNDNKIKLNDYIHSLSLKDENRKRIHLIKALQNDFYSKQSLIEKIGEHILKFGDYVDEIGDNRNDLNNHLALIKQQFNDFSVNIKVRI</sequence>
<evidence type="ECO:0000313" key="3">
    <source>
        <dbReference type="Proteomes" id="UP000677228"/>
    </source>
</evidence>
<evidence type="ECO:0000313" key="1">
    <source>
        <dbReference type="EMBL" id="CAF1457198.1"/>
    </source>
</evidence>
<protein>
    <submittedName>
        <fullName evidence="1">Uncharacterized protein</fullName>
    </submittedName>
</protein>
<dbReference type="EMBL" id="CAJOBA010052069">
    <property type="protein sequence ID" value="CAF4251134.1"/>
    <property type="molecule type" value="Genomic_DNA"/>
</dbReference>
<reference evidence="1" key="1">
    <citation type="submission" date="2021-02" db="EMBL/GenBank/DDBJ databases">
        <authorList>
            <person name="Nowell W R."/>
        </authorList>
    </citation>
    <scope>NUCLEOTIDE SEQUENCE</scope>
</reference>
<dbReference type="AlphaFoldDB" id="A0A8S2FG34"/>
<dbReference type="EMBL" id="CAJNOK010030209">
    <property type="protein sequence ID" value="CAF1457198.1"/>
    <property type="molecule type" value="Genomic_DNA"/>
</dbReference>
<name>A0A8S2FG34_9BILA</name>
<dbReference type="Proteomes" id="UP000677228">
    <property type="component" value="Unassembled WGS sequence"/>
</dbReference>
<proteinExistence type="predicted"/>
<comment type="caution">
    <text evidence="1">The sequence shown here is derived from an EMBL/GenBank/DDBJ whole genome shotgun (WGS) entry which is preliminary data.</text>
</comment>
<evidence type="ECO:0000313" key="2">
    <source>
        <dbReference type="EMBL" id="CAF4251134.1"/>
    </source>
</evidence>
<organism evidence="1 3">
    <name type="scientific">Didymodactylos carnosus</name>
    <dbReference type="NCBI Taxonomy" id="1234261"/>
    <lineage>
        <taxon>Eukaryota</taxon>
        <taxon>Metazoa</taxon>
        <taxon>Spiralia</taxon>
        <taxon>Gnathifera</taxon>
        <taxon>Rotifera</taxon>
        <taxon>Eurotatoria</taxon>
        <taxon>Bdelloidea</taxon>
        <taxon>Philodinida</taxon>
        <taxon>Philodinidae</taxon>
        <taxon>Didymodactylos</taxon>
    </lineage>
</organism>
<accession>A0A8S2FG34</accession>